<dbReference type="Gene3D" id="3.30.70.100">
    <property type="match status" value="1"/>
</dbReference>
<comment type="caution">
    <text evidence="2">The sequence shown here is derived from an EMBL/GenBank/DDBJ whole genome shotgun (WGS) entry which is preliminary data.</text>
</comment>
<dbReference type="InterPro" id="IPR007138">
    <property type="entry name" value="ABM_dom"/>
</dbReference>
<dbReference type="PROSITE" id="PS51725">
    <property type="entry name" value="ABM"/>
    <property type="match status" value="1"/>
</dbReference>
<dbReference type="GO" id="GO:0004497">
    <property type="term" value="F:monooxygenase activity"/>
    <property type="evidence" value="ECO:0007669"/>
    <property type="project" value="UniProtKB-KW"/>
</dbReference>
<evidence type="ECO:0000259" key="1">
    <source>
        <dbReference type="PROSITE" id="PS51725"/>
    </source>
</evidence>
<dbReference type="Proteomes" id="UP001165074">
    <property type="component" value="Unassembled WGS sequence"/>
</dbReference>
<organism evidence="2 3">
    <name type="scientific">Actinoallomurus iriomotensis</name>
    <dbReference type="NCBI Taxonomy" id="478107"/>
    <lineage>
        <taxon>Bacteria</taxon>
        <taxon>Bacillati</taxon>
        <taxon>Actinomycetota</taxon>
        <taxon>Actinomycetes</taxon>
        <taxon>Streptosporangiales</taxon>
        <taxon>Thermomonosporaceae</taxon>
        <taxon>Actinoallomurus</taxon>
    </lineage>
</organism>
<protein>
    <submittedName>
        <fullName evidence="2">Antibiotic biosynthesis monooxygenase</fullName>
    </submittedName>
</protein>
<dbReference type="Pfam" id="PF03992">
    <property type="entry name" value="ABM"/>
    <property type="match status" value="1"/>
</dbReference>
<gene>
    <name evidence="2" type="ORF">Airi02_056190</name>
</gene>
<feature type="domain" description="ABM" evidence="1">
    <location>
        <begin position="15"/>
        <end position="105"/>
    </location>
</feature>
<accession>A0A9W6S3V7</accession>
<reference evidence="2" key="1">
    <citation type="submission" date="2023-03" db="EMBL/GenBank/DDBJ databases">
        <title>Actinoallomurus iriomotensis NBRC 103684.</title>
        <authorList>
            <person name="Ichikawa N."/>
            <person name="Sato H."/>
            <person name="Tonouchi N."/>
        </authorList>
    </citation>
    <scope>NUCLEOTIDE SEQUENCE</scope>
    <source>
        <strain evidence="2">NBRC 103684</strain>
    </source>
</reference>
<dbReference type="AlphaFoldDB" id="A0A9W6S3V7"/>
<dbReference type="EMBL" id="BSTK01000008">
    <property type="protein sequence ID" value="GLY87690.1"/>
    <property type="molecule type" value="Genomic_DNA"/>
</dbReference>
<proteinExistence type="predicted"/>
<evidence type="ECO:0000313" key="2">
    <source>
        <dbReference type="EMBL" id="GLY87690.1"/>
    </source>
</evidence>
<dbReference type="RefSeq" id="WP_285576910.1">
    <property type="nucleotide sequence ID" value="NZ_BSTK01000008.1"/>
</dbReference>
<keyword evidence="3" id="KW-1185">Reference proteome</keyword>
<dbReference type="SUPFAM" id="SSF54909">
    <property type="entry name" value="Dimeric alpha+beta barrel"/>
    <property type="match status" value="1"/>
</dbReference>
<sequence>MSAVTTTIAADAPVATLINVFTVQEDRQRQLVDVLVRATDEVMRNVPGFVAANIHAGTDGTRVVNYAQWRSADAIHAMLDDPAAQEHMREAAAIADHFEPHLYTVESVHHR</sequence>
<dbReference type="InterPro" id="IPR011008">
    <property type="entry name" value="Dimeric_a/b-barrel"/>
</dbReference>
<keyword evidence="2" id="KW-0503">Monooxygenase</keyword>
<keyword evidence="2" id="KW-0560">Oxidoreductase</keyword>
<name>A0A9W6S3V7_9ACTN</name>
<evidence type="ECO:0000313" key="3">
    <source>
        <dbReference type="Proteomes" id="UP001165074"/>
    </source>
</evidence>